<comment type="caution">
    <text evidence="2">The sequence shown here is derived from an EMBL/GenBank/DDBJ whole genome shotgun (WGS) entry which is preliminary data.</text>
</comment>
<protein>
    <submittedName>
        <fullName evidence="2">Class I SAM-dependent methyltransferase</fullName>
    </submittedName>
</protein>
<dbReference type="Pfam" id="PF08241">
    <property type="entry name" value="Methyltransf_11"/>
    <property type="match status" value="1"/>
</dbReference>
<evidence type="ECO:0000313" key="2">
    <source>
        <dbReference type="EMBL" id="MFD0897971.1"/>
    </source>
</evidence>
<organism evidence="2 3">
    <name type="scientific">Loigolactobacillus binensis</name>
    <dbReference type="NCBI Taxonomy" id="2559922"/>
    <lineage>
        <taxon>Bacteria</taxon>
        <taxon>Bacillati</taxon>
        <taxon>Bacillota</taxon>
        <taxon>Bacilli</taxon>
        <taxon>Lactobacillales</taxon>
        <taxon>Lactobacillaceae</taxon>
        <taxon>Loigolactobacillus</taxon>
    </lineage>
</organism>
<dbReference type="EMBL" id="JBHTIO010000044">
    <property type="protein sequence ID" value="MFD0897971.1"/>
    <property type="molecule type" value="Genomic_DNA"/>
</dbReference>
<gene>
    <name evidence="2" type="ORF">ACFQZ7_09580</name>
</gene>
<feature type="domain" description="Methyltransferase type 11" evidence="1">
    <location>
        <begin position="34"/>
        <end position="124"/>
    </location>
</feature>
<dbReference type="InterPro" id="IPR029063">
    <property type="entry name" value="SAM-dependent_MTases_sf"/>
</dbReference>
<reference evidence="3" key="1">
    <citation type="journal article" date="2019" name="Int. J. Syst. Evol. Microbiol.">
        <title>The Global Catalogue of Microorganisms (GCM) 10K type strain sequencing project: providing services to taxonomists for standard genome sequencing and annotation.</title>
        <authorList>
            <consortium name="The Broad Institute Genomics Platform"/>
            <consortium name="The Broad Institute Genome Sequencing Center for Infectious Disease"/>
            <person name="Wu L."/>
            <person name="Ma J."/>
        </authorList>
    </citation>
    <scope>NUCLEOTIDE SEQUENCE [LARGE SCALE GENOMIC DNA]</scope>
    <source>
        <strain evidence="3">CCM 8925</strain>
    </source>
</reference>
<dbReference type="Gene3D" id="3.40.50.150">
    <property type="entry name" value="Vaccinia Virus protein VP39"/>
    <property type="match status" value="1"/>
</dbReference>
<dbReference type="GO" id="GO:0032259">
    <property type="term" value="P:methylation"/>
    <property type="evidence" value="ECO:0007669"/>
    <property type="project" value="UniProtKB-KW"/>
</dbReference>
<keyword evidence="2" id="KW-0808">Transferase</keyword>
<keyword evidence="2" id="KW-0489">Methyltransferase</keyword>
<dbReference type="InterPro" id="IPR013216">
    <property type="entry name" value="Methyltransf_11"/>
</dbReference>
<dbReference type="PANTHER" id="PTHR43861">
    <property type="entry name" value="TRANS-ACONITATE 2-METHYLTRANSFERASE-RELATED"/>
    <property type="match status" value="1"/>
</dbReference>
<accession>A0ABW3ECD7</accession>
<sequence>MEWNAQQYEDQHSFVFKYGAGLLPLISTDATTILDVGCGTGDLTDQLRQQGYTVKGIDQSANMIKTAQQLYPQTDFAVADILALPTSQHYDVIFSNAVFHWITQQDQLLAQVAQLLNPHGKLICEFGAQGNIQAISDAFSQQLAKLGVSYRSPFFFPSPTAYKKRLLQHGFQVEQIVAYPRPTTLSAGLAGLSDWVKQFFAADLAKLSVQQQATVLANMTQELTPKLWRTDHWEADYRRLRVVATHS</sequence>
<dbReference type="RefSeq" id="WP_137636563.1">
    <property type="nucleotide sequence ID" value="NZ_BJDN01000001.1"/>
</dbReference>
<dbReference type="CDD" id="cd02440">
    <property type="entry name" value="AdoMet_MTases"/>
    <property type="match status" value="1"/>
</dbReference>
<dbReference type="Proteomes" id="UP001597104">
    <property type="component" value="Unassembled WGS sequence"/>
</dbReference>
<evidence type="ECO:0000313" key="3">
    <source>
        <dbReference type="Proteomes" id="UP001597104"/>
    </source>
</evidence>
<dbReference type="SUPFAM" id="SSF53335">
    <property type="entry name" value="S-adenosyl-L-methionine-dependent methyltransferases"/>
    <property type="match status" value="1"/>
</dbReference>
<name>A0ABW3ECD7_9LACO</name>
<keyword evidence="3" id="KW-1185">Reference proteome</keyword>
<dbReference type="GO" id="GO:0008168">
    <property type="term" value="F:methyltransferase activity"/>
    <property type="evidence" value="ECO:0007669"/>
    <property type="project" value="UniProtKB-KW"/>
</dbReference>
<evidence type="ECO:0000259" key="1">
    <source>
        <dbReference type="Pfam" id="PF08241"/>
    </source>
</evidence>
<proteinExistence type="predicted"/>